<evidence type="ECO:0000313" key="2">
    <source>
        <dbReference type="EMBL" id="MBZ7987250.1"/>
    </source>
</evidence>
<evidence type="ECO:0000313" key="3">
    <source>
        <dbReference type="Proteomes" id="UP000786183"/>
    </source>
</evidence>
<sequence>MEKIILLFTLFFLFSCSNKNEKEVDFMLDYTINTNHIGLFVALEKGYFKENNIKLNILSALEDSTSDMVIHKKVQFGIYFQESLAAKLAKGANISAVAAIIKHNTSGILSTKDINSIDKMQGKKYGSWNDPVEQAMIKEIFKENLIKDVNFVPNQDSNSISSLKNNIFDFCWVYYAWDGVLAKTLKLEYNFFYLKDYIKELDYYSPIIIANNDWLKENKELAKKVLQAIKKGYIFAMKNPQESAKILIKYAPNLAKNKEFILNSLIYLSKQFADKPEEWGFIDANRWNEFYSWLNKKEILKNKIPLNVGFTNEYLK</sequence>
<dbReference type="Pfam" id="PF09084">
    <property type="entry name" value="NMT1"/>
    <property type="match status" value="1"/>
</dbReference>
<dbReference type="InterPro" id="IPR027939">
    <property type="entry name" value="NMT1/THI5"/>
</dbReference>
<dbReference type="InterPro" id="IPR015168">
    <property type="entry name" value="SsuA/THI5"/>
</dbReference>
<accession>A0ABS7WR56</accession>
<dbReference type="RefSeq" id="WP_172231449.1">
    <property type="nucleotide sequence ID" value="NZ_CP035946.1"/>
</dbReference>
<proteinExistence type="predicted"/>
<comment type="caution">
    <text evidence="2">The sequence shown here is derived from an EMBL/GenBank/DDBJ whole genome shotgun (WGS) entry which is preliminary data.</text>
</comment>
<name>A0ABS7WR56_9BACT</name>
<organism evidence="2 3">
    <name type="scientific">Campylobacter canadensis</name>
    <dbReference type="NCBI Taxonomy" id="449520"/>
    <lineage>
        <taxon>Bacteria</taxon>
        <taxon>Pseudomonadati</taxon>
        <taxon>Campylobacterota</taxon>
        <taxon>Epsilonproteobacteria</taxon>
        <taxon>Campylobacterales</taxon>
        <taxon>Campylobacteraceae</taxon>
        <taxon>Campylobacter</taxon>
    </lineage>
</organism>
<reference evidence="2 3" key="1">
    <citation type="submission" date="2020-07" db="EMBL/GenBank/DDBJ databases">
        <title>Transfer of Campylobacter canadensis to the novel genus Avispirillum gen. nov., that also includes two novel species recovered from migratory waterfowl: Avispirillum anseris sp. nov. and Avispirillum brantae sp. nov.</title>
        <authorList>
            <person name="Miller W.G."/>
            <person name="Chapman M.H."/>
            <person name="Yee E."/>
            <person name="Inglis G.D."/>
        </authorList>
    </citation>
    <scope>NUCLEOTIDE SEQUENCE [LARGE SCALE GENOMIC DNA]</scope>
    <source>
        <strain evidence="2 3">L283</strain>
    </source>
</reference>
<keyword evidence="3" id="KW-1185">Reference proteome</keyword>
<dbReference type="Gene3D" id="3.40.190.10">
    <property type="entry name" value="Periplasmic binding protein-like II"/>
    <property type="match status" value="2"/>
</dbReference>
<dbReference type="EMBL" id="JACGBB010000006">
    <property type="protein sequence ID" value="MBZ7987250.1"/>
    <property type="molecule type" value="Genomic_DNA"/>
</dbReference>
<dbReference type="PANTHER" id="PTHR31528:SF3">
    <property type="entry name" value="THIAMINE BIOSYNTHESIS PROTEIN HI_0357-RELATED"/>
    <property type="match status" value="1"/>
</dbReference>
<dbReference type="Proteomes" id="UP000786183">
    <property type="component" value="Unassembled WGS sequence"/>
</dbReference>
<evidence type="ECO:0000259" key="1">
    <source>
        <dbReference type="Pfam" id="PF09084"/>
    </source>
</evidence>
<feature type="domain" description="SsuA/THI5-like" evidence="1">
    <location>
        <begin position="33"/>
        <end position="242"/>
    </location>
</feature>
<dbReference type="PANTHER" id="PTHR31528">
    <property type="entry name" value="4-AMINO-5-HYDROXYMETHYL-2-METHYLPYRIMIDINE PHOSPHATE SYNTHASE THI11-RELATED"/>
    <property type="match status" value="1"/>
</dbReference>
<protein>
    <submittedName>
        <fullName evidence="2">ABC transporter substrate-binding protein</fullName>
    </submittedName>
</protein>
<dbReference type="SUPFAM" id="SSF53850">
    <property type="entry name" value="Periplasmic binding protein-like II"/>
    <property type="match status" value="1"/>
</dbReference>
<dbReference type="PROSITE" id="PS51257">
    <property type="entry name" value="PROKAR_LIPOPROTEIN"/>
    <property type="match status" value="1"/>
</dbReference>
<gene>
    <name evidence="2" type="ORF">AVCANL283_03865</name>
</gene>